<dbReference type="KEGG" id="plut:EI981_03140"/>
<dbReference type="Pfam" id="PF00072">
    <property type="entry name" value="Response_reg"/>
    <property type="match status" value="1"/>
</dbReference>
<evidence type="ECO:0000256" key="1">
    <source>
        <dbReference type="ARBA" id="ARBA00004496"/>
    </source>
</evidence>
<dbReference type="PROSITE" id="PS50110">
    <property type="entry name" value="RESPONSE_REGULATORY"/>
    <property type="match status" value="1"/>
</dbReference>
<protein>
    <submittedName>
        <fullName evidence="11">Response regulator</fullName>
    </submittedName>
</protein>
<dbReference type="PANTHER" id="PTHR42713:SF3">
    <property type="entry name" value="TRANSCRIPTIONAL REGULATORY PROTEIN HPTR"/>
    <property type="match status" value="1"/>
</dbReference>
<keyword evidence="4" id="KW-0902">Two-component regulatory system</keyword>
<evidence type="ECO:0000256" key="8">
    <source>
        <dbReference type="PROSITE-ProRule" id="PRU00169"/>
    </source>
</evidence>
<dbReference type="RefSeq" id="WP_126995366.1">
    <property type="nucleotide sequence ID" value="NZ_CP034346.1"/>
</dbReference>
<evidence type="ECO:0000259" key="9">
    <source>
        <dbReference type="PROSITE" id="PS01124"/>
    </source>
</evidence>
<feature type="domain" description="HTH araC/xylS-type" evidence="9">
    <location>
        <begin position="296"/>
        <end position="395"/>
    </location>
</feature>
<dbReference type="OrthoDB" id="2546565at2"/>
<dbReference type="GO" id="GO:0005737">
    <property type="term" value="C:cytoplasm"/>
    <property type="evidence" value="ECO:0007669"/>
    <property type="project" value="UniProtKB-SubCell"/>
</dbReference>
<evidence type="ECO:0000256" key="2">
    <source>
        <dbReference type="ARBA" id="ARBA00022490"/>
    </source>
</evidence>
<evidence type="ECO:0000259" key="10">
    <source>
        <dbReference type="PROSITE" id="PS50110"/>
    </source>
</evidence>
<evidence type="ECO:0000256" key="4">
    <source>
        <dbReference type="ARBA" id="ARBA00023012"/>
    </source>
</evidence>
<dbReference type="SMART" id="SM00448">
    <property type="entry name" value="REC"/>
    <property type="match status" value="1"/>
</dbReference>
<gene>
    <name evidence="11" type="ORF">EI981_03140</name>
</gene>
<dbReference type="SMART" id="SM00342">
    <property type="entry name" value="HTH_ARAC"/>
    <property type="match status" value="1"/>
</dbReference>
<dbReference type="InterPro" id="IPR009057">
    <property type="entry name" value="Homeodomain-like_sf"/>
</dbReference>
<dbReference type="SUPFAM" id="SSF46689">
    <property type="entry name" value="Homeodomain-like"/>
    <property type="match status" value="2"/>
</dbReference>
<dbReference type="PANTHER" id="PTHR42713">
    <property type="entry name" value="HISTIDINE KINASE-RELATED"/>
    <property type="match status" value="1"/>
</dbReference>
<keyword evidence="12" id="KW-1185">Reference proteome</keyword>
<comment type="subcellular location">
    <subcellularLocation>
        <location evidence="1">Cytoplasm</location>
    </subcellularLocation>
</comment>
<proteinExistence type="predicted"/>
<reference evidence="12" key="1">
    <citation type="submission" date="2018-12" db="EMBL/GenBank/DDBJ databases">
        <title>Complete genome sequence of Paenibacillus sp. MBLB1234.</title>
        <authorList>
            <person name="Nam Y.-D."/>
            <person name="Kang J."/>
            <person name="Chung W.-H."/>
            <person name="Park Y.S."/>
        </authorList>
    </citation>
    <scope>NUCLEOTIDE SEQUENCE [LARGE SCALE GENOMIC DNA]</scope>
    <source>
        <strain evidence="12">MBLB1234</strain>
    </source>
</reference>
<keyword evidence="6" id="KW-0238">DNA-binding</keyword>
<dbReference type="SUPFAM" id="SSF52172">
    <property type="entry name" value="CheY-like"/>
    <property type="match status" value="1"/>
</dbReference>
<dbReference type="GO" id="GO:0000160">
    <property type="term" value="P:phosphorelay signal transduction system"/>
    <property type="evidence" value="ECO:0007669"/>
    <property type="project" value="UniProtKB-KW"/>
</dbReference>
<dbReference type="InterPro" id="IPR011006">
    <property type="entry name" value="CheY-like_superfamily"/>
</dbReference>
<evidence type="ECO:0000313" key="11">
    <source>
        <dbReference type="EMBL" id="AZS13568.1"/>
    </source>
</evidence>
<dbReference type="GO" id="GO:0003700">
    <property type="term" value="F:DNA-binding transcription factor activity"/>
    <property type="evidence" value="ECO:0007669"/>
    <property type="project" value="InterPro"/>
</dbReference>
<organism evidence="11 12">
    <name type="scientific">Paenibacillus lutimineralis</name>
    <dbReference type="NCBI Taxonomy" id="2707005"/>
    <lineage>
        <taxon>Bacteria</taxon>
        <taxon>Bacillati</taxon>
        <taxon>Bacillota</taxon>
        <taxon>Bacilli</taxon>
        <taxon>Bacillales</taxon>
        <taxon>Paenibacillaceae</taxon>
        <taxon>Paenibacillus</taxon>
    </lineage>
</organism>
<dbReference type="Proteomes" id="UP000270678">
    <property type="component" value="Chromosome"/>
</dbReference>
<evidence type="ECO:0000256" key="5">
    <source>
        <dbReference type="ARBA" id="ARBA00023015"/>
    </source>
</evidence>
<dbReference type="Gene3D" id="1.10.10.60">
    <property type="entry name" value="Homeodomain-like"/>
    <property type="match status" value="2"/>
</dbReference>
<evidence type="ECO:0000256" key="6">
    <source>
        <dbReference type="ARBA" id="ARBA00023125"/>
    </source>
</evidence>
<dbReference type="Pfam" id="PF12833">
    <property type="entry name" value="HTH_18"/>
    <property type="match status" value="1"/>
</dbReference>
<evidence type="ECO:0000256" key="3">
    <source>
        <dbReference type="ARBA" id="ARBA00022553"/>
    </source>
</evidence>
<feature type="modified residue" description="4-aspartylphosphate" evidence="8">
    <location>
        <position position="54"/>
    </location>
</feature>
<feature type="domain" description="Response regulatory" evidence="10">
    <location>
        <begin position="2"/>
        <end position="118"/>
    </location>
</feature>
<keyword evidence="3 8" id="KW-0597">Phosphoprotein</keyword>
<dbReference type="AlphaFoldDB" id="A0A3Q9I9V9"/>
<dbReference type="PROSITE" id="PS01124">
    <property type="entry name" value="HTH_ARAC_FAMILY_2"/>
    <property type="match status" value="1"/>
</dbReference>
<dbReference type="Gene3D" id="3.40.50.2300">
    <property type="match status" value="1"/>
</dbReference>
<evidence type="ECO:0000313" key="12">
    <source>
        <dbReference type="Proteomes" id="UP000270678"/>
    </source>
</evidence>
<keyword evidence="7" id="KW-0804">Transcription</keyword>
<dbReference type="InterPro" id="IPR001789">
    <property type="entry name" value="Sig_transdc_resp-reg_receiver"/>
</dbReference>
<dbReference type="InterPro" id="IPR051552">
    <property type="entry name" value="HptR"/>
</dbReference>
<evidence type="ECO:0000256" key="7">
    <source>
        <dbReference type="ARBA" id="ARBA00023163"/>
    </source>
</evidence>
<sequence length="401" mass="46396">MKIIIADDERLARANVRSMLEELELPLQIVGEAKDGAELVELIAMDQPDIVFVDIRMPVMDGFKAIRNAVCYEYIQWVIISGYSDFSYAQQAIKLQVADYLLKPVDPDSLGKCLNSLLEKQRKKTAILNRELERQIMSVLYLSRSEDELNDASQSIHRNYSAYVLKVDDHLPPHESHQRFQGMMDEIDKLEGDWELSMNVRRAILIMPSGEAVVIFALQEANTQMLHKLIQKFTLEMERVAEHHRRPGFLVHIERLAHSISFKDLVQRLRLAQDKAEEQLGAVLSAEDQGPPDLIQRTVQYIDRWYTEDIGIGQIANELGVTPNYLSSLFHRKQGVTFMKYLTSTRMNKAKEILQDDPQIRISQVAQQVGYYSTRHFTRLFVEYYQCYPSELRDQSQQTKS</sequence>
<name>A0A3Q9I9V9_9BACL</name>
<accession>A0A3Q9I9V9</accession>
<dbReference type="EMBL" id="CP034346">
    <property type="protein sequence ID" value="AZS13568.1"/>
    <property type="molecule type" value="Genomic_DNA"/>
</dbReference>
<keyword evidence="2" id="KW-0963">Cytoplasm</keyword>
<dbReference type="GO" id="GO:0043565">
    <property type="term" value="F:sequence-specific DNA binding"/>
    <property type="evidence" value="ECO:0007669"/>
    <property type="project" value="InterPro"/>
</dbReference>
<dbReference type="InterPro" id="IPR018060">
    <property type="entry name" value="HTH_AraC"/>
</dbReference>
<keyword evidence="5" id="KW-0805">Transcription regulation</keyword>
<dbReference type="CDD" id="cd17536">
    <property type="entry name" value="REC_YesN-like"/>
    <property type="match status" value="1"/>
</dbReference>